<keyword evidence="2" id="KW-0436">Ligase</keyword>
<dbReference type="SUPFAM" id="SSF53244">
    <property type="entry name" value="MurD-like peptide ligases, peptide-binding domain"/>
    <property type="match status" value="1"/>
</dbReference>
<dbReference type="EMBL" id="MIYZ01000001">
    <property type="protein sequence ID" value="OIR23143.1"/>
    <property type="molecule type" value="Genomic_DNA"/>
</dbReference>
<feature type="domain" description="Mur ligase central" evidence="7">
    <location>
        <begin position="119"/>
        <end position="239"/>
    </location>
</feature>
<dbReference type="InterPro" id="IPR036615">
    <property type="entry name" value="Mur_ligase_C_dom_sf"/>
</dbReference>
<evidence type="ECO:0000256" key="3">
    <source>
        <dbReference type="ARBA" id="ARBA00022723"/>
    </source>
</evidence>
<sequence>MNRREKKYYEAIEWLDSLNLNKIIPGLDRITKLMNILDDPQDKLKIIMVGGTNAKGSTCHNLNYNLNKTGVKTGCFTSPHLHTIRERVKLGNEMISMEEFTEIIFKLKHINQKHDIGATYFEILTALAYYYFNDKKVDYAIMEIGLGGEWDAVNIGNAKIAILTTLGIDHVDYLGNTLEEIATTKSKIVKEESVLITGWEKEYHKYIPECESIDYGKNSDIWIELTLQKLKIKSSIEIIPVSGRFEKYENFTLDVAHNEQAIQYSMKKDREYENIIIGILEDKNIKDMVKMLPKKINLMACDLPTERAISAKKLSEIARSMQYCCSEYDNVKEAMKDAKKMKTLVTGSFYTVSEARKYLSLKGHSEL</sequence>
<dbReference type="Gene3D" id="3.40.1190.10">
    <property type="entry name" value="Mur-like, catalytic domain"/>
    <property type="match status" value="1"/>
</dbReference>
<keyword evidence="6" id="KW-0460">Magnesium</keyword>
<evidence type="ECO:0000256" key="2">
    <source>
        <dbReference type="ARBA" id="ARBA00022598"/>
    </source>
</evidence>
<dbReference type="Proteomes" id="UP000183615">
    <property type="component" value="Unassembled WGS sequence"/>
</dbReference>
<evidence type="ECO:0000313" key="8">
    <source>
        <dbReference type="EMBL" id="OIR23143.1"/>
    </source>
</evidence>
<gene>
    <name evidence="8" type="ORF">BET99_00340</name>
</gene>
<keyword evidence="5" id="KW-0067">ATP-binding</keyword>
<comment type="similarity">
    <text evidence="1">Belongs to the folylpolyglutamate synthase family.</text>
</comment>
<dbReference type="Pfam" id="PF08245">
    <property type="entry name" value="Mur_ligase_M"/>
    <property type="match status" value="1"/>
</dbReference>
<reference evidence="8 9" key="1">
    <citation type="submission" date="2016-08" db="EMBL/GenBank/DDBJ databases">
        <title>New Insights into Marine Group III Euryarchaeota, from dark to light.</title>
        <authorList>
            <person name="Haro-Moreno J.M."/>
            <person name="Rodriguez-Valera F."/>
            <person name="Lopez-Garcia P."/>
            <person name="Moreira D."/>
            <person name="Martin-Cuadrado A.B."/>
        </authorList>
    </citation>
    <scope>NUCLEOTIDE SEQUENCE [LARGE SCALE GENOMIC DNA]</scope>
    <source>
        <strain evidence="8">CG-Epi2</strain>
    </source>
</reference>
<dbReference type="GO" id="GO:0004326">
    <property type="term" value="F:tetrahydrofolylpolyglutamate synthase activity"/>
    <property type="evidence" value="ECO:0007669"/>
    <property type="project" value="InterPro"/>
</dbReference>
<organism evidence="8 9">
    <name type="scientific">Marine Group III euryarchaeote CG-Epi2</name>
    <dbReference type="NCBI Taxonomy" id="1888996"/>
    <lineage>
        <taxon>Archaea</taxon>
        <taxon>Methanobacteriati</taxon>
        <taxon>Thermoplasmatota</taxon>
        <taxon>Thermoplasmata</taxon>
        <taxon>Candidatus Thermoprofundales</taxon>
    </lineage>
</organism>
<name>A0A1J5TQE0_9ARCH</name>
<dbReference type="GO" id="GO:0046872">
    <property type="term" value="F:metal ion binding"/>
    <property type="evidence" value="ECO:0007669"/>
    <property type="project" value="UniProtKB-KW"/>
</dbReference>
<evidence type="ECO:0000256" key="1">
    <source>
        <dbReference type="ARBA" id="ARBA00008276"/>
    </source>
</evidence>
<protein>
    <recommendedName>
        <fullName evidence="7">Mur ligase central domain-containing protein</fullName>
    </recommendedName>
</protein>
<comment type="caution">
    <text evidence="8">The sequence shown here is derived from an EMBL/GenBank/DDBJ whole genome shotgun (WGS) entry which is preliminary data.</text>
</comment>
<evidence type="ECO:0000256" key="6">
    <source>
        <dbReference type="ARBA" id="ARBA00022842"/>
    </source>
</evidence>
<keyword evidence="4" id="KW-0547">Nucleotide-binding</keyword>
<dbReference type="InterPro" id="IPR013221">
    <property type="entry name" value="Mur_ligase_cen"/>
</dbReference>
<proteinExistence type="inferred from homology"/>
<dbReference type="PANTHER" id="PTHR11136:SF0">
    <property type="entry name" value="DIHYDROFOLATE SYNTHETASE-RELATED"/>
    <property type="match status" value="1"/>
</dbReference>
<dbReference type="NCBIfam" id="TIGR01499">
    <property type="entry name" value="folC"/>
    <property type="match status" value="1"/>
</dbReference>
<dbReference type="InterPro" id="IPR036565">
    <property type="entry name" value="Mur-like_cat_sf"/>
</dbReference>
<dbReference type="InterPro" id="IPR001645">
    <property type="entry name" value="Folylpolyglutamate_synth"/>
</dbReference>
<evidence type="ECO:0000259" key="7">
    <source>
        <dbReference type="Pfam" id="PF08245"/>
    </source>
</evidence>
<dbReference type="PANTHER" id="PTHR11136">
    <property type="entry name" value="FOLYLPOLYGLUTAMATE SYNTHASE-RELATED"/>
    <property type="match status" value="1"/>
</dbReference>
<evidence type="ECO:0000256" key="5">
    <source>
        <dbReference type="ARBA" id="ARBA00022840"/>
    </source>
</evidence>
<accession>A0A1J5TQE0</accession>
<dbReference type="GO" id="GO:0005524">
    <property type="term" value="F:ATP binding"/>
    <property type="evidence" value="ECO:0007669"/>
    <property type="project" value="UniProtKB-KW"/>
</dbReference>
<keyword evidence="3" id="KW-0479">Metal-binding</keyword>
<evidence type="ECO:0000256" key="4">
    <source>
        <dbReference type="ARBA" id="ARBA00022741"/>
    </source>
</evidence>
<dbReference type="SUPFAM" id="SSF53623">
    <property type="entry name" value="MurD-like peptide ligases, catalytic domain"/>
    <property type="match status" value="1"/>
</dbReference>
<dbReference type="GO" id="GO:0008841">
    <property type="term" value="F:dihydrofolate synthase activity"/>
    <property type="evidence" value="ECO:0007669"/>
    <property type="project" value="TreeGrafter"/>
</dbReference>
<dbReference type="AlphaFoldDB" id="A0A1J5TQE0"/>
<dbReference type="GO" id="GO:0005737">
    <property type="term" value="C:cytoplasm"/>
    <property type="evidence" value="ECO:0007669"/>
    <property type="project" value="TreeGrafter"/>
</dbReference>
<evidence type="ECO:0000313" key="9">
    <source>
        <dbReference type="Proteomes" id="UP000183615"/>
    </source>
</evidence>